<evidence type="ECO:0000313" key="4">
    <source>
        <dbReference type="EMBL" id="CAE0439187.1"/>
    </source>
</evidence>
<accession>A0A6S8CTU0</accession>
<keyword evidence="1" id="KW-0808">Transferase</keyword>
<evidence type="ECO:0000256" key="2">
    <source>
        <dbReference type="ARBA" id="ARBA00023253"/>
    </source>
</evidence>
<organism evidence="5">
    <name type="scientific">Aplanochytrium stocchinoi</name>
    <dbReference type="NCBI Taxonomy" id="215587"/>
    <lineage>
        <taxon>Eukaryota</taxon>
        <taxon>Sar</taxon>
        <taxon>Stramenopiles</taxon>
        <taxon>Bigyra</taxon>
        <taxon>Labyrinthulomycetes</taxon>
        <taxon>Thraustochytrida</taxon>
        <taxon>Thraustochytriidae</taxon>
        <taxon>Aplanochytrium</taxon>
    </lineage>
</organism>
<dbReference type="InterPro" id="IPR019378">
    <property type="entry name" value="GDP-Fuc_O-FucTrfase"/>
</dbReference>
<dbReference type="AlphaFoldDB" id="A0A6S8CTU0"/>
<dbReference type="GO" id="GO:0006004">
    <property type="term" value="P:fucose metabolic process"/>
    <property type="evidence" value="ECO:0007669"/>
    <property type="project" value="UniProtKB-KW"/>
</dbReference>
<gene>
    <name evidence="4" type="ORF">ASTO00021_LOCUS9407</name>
    <name evidence="5" type="ORF">ASTO00021_LOCUS9408</name>
</gene>
<evidence type="ECO:0000256" key="1">
    <source>
        <dbReference type="ARBA" id="ARBA00022679"/>
    </source>
</evidence>
<dbReference type="Pfam" id="PF10250">
    <property type="entry name" value="O-FucT"/>
    <property type="match status" value="1"/>
</dbReference>
<keyword evidence="2" id="KW-0294">Fucose metabolism</keyword>
<protein>
    <submittedName>
        <fullName evidence="5">Uncharacterized protein</fullName>
    </submittedName>
</protein>
<keyword evidence="3" id="KW-0119">Carbohydrate metabolism</keyword>
<dbReference type="EMBL" id="HBIN01012496">
    <property type="protein sequence ID" value="CAE0439188.1"/>
    <property type="molecule type" value="Transcribed_RNA"/>
</dbReference>
<dbReference type="Gene3D" id="3.40.50.11340">
    <property type="match status" value="1"/>
</dbReference>
<reference evidence="5" key="1">
    <citation type="submission" date="2021-01" db="EMBL/GenBank/DDBJ databases">
        <authorList>
            <person name="Corre E."/>
            <person name="Pelletier E."/>
            <person name="Niang G."/>
            <person name="Scheremetjew M."/>
            <person name="Finn R."/>
            <person name="Kale V."/>
            <person name="Holt S."/>
            <person name="Cochrane G."/>
            <person name="Meng A."/>
            <person name="Brown T."/>
            <person name="Cohen L."/>
        </authorList>
    </citation>
    <scope>NUCLEOTIDE SEQUENCE</scope>
    <source>
        <strain evidence="5">GSBS06</strain>
    </source>
</reference>
<name>A0A6S8CTU0_9STRA</name>
<dbReference type="EMBL" id="HBIN01012495">
    <property type="protein sequence ID" value="CAE0439187.1"/>
    <property type="molecule type" value="Transcribed_RNA"/>
</dbReference>
<evidence type="ECO:0000256" key="3">
    <source>
        <dbReference type="ARBA" id="ARBA00023277"/>
    </source>
</evidence>
<evidence type="ECO:0000313" key="5">
    <source>
        <dbReference type="EMBL" id="CAE0439188.1"/>
    </source>
</evidence>
<proteinExistence type="predicted"/>
<dbReference type="GO" id="GO:0016740">
    <property type="term" value="F:transferase activity"/>
    <property type="evidence" value="ECO:0007669"/>
    <property type="project" value="UniProtKB-KW"/>
</dbReference>
<sequence>MSVLWLMEKPQYADMGFRLKGLYCLLCLGVASVLLSQTWTNMLSFYDAPKPKYDRWINHLNNPKSEDKWIRNEKGNQKSIDPIELKLAGINGPLLVYRVVDKEGANVYEQPVRDTKVRAARSFRSYAMDDIVVGIDSSRNKNKRVKNWLKIGVQEWIPISRTRESEGDRELVLRFIKELEVPEKVNSYLNAPHRQCESHNSILESDDQAGVCRDENNIRAEVLRIVDCMKRGLNIDTGHADEVVTRTPSYVTSVTRSNQTSLGNVFSEVERLERLEICNSAKSWGQCTKNGFCAWKRLPNMEFCFVDDDYALPDMTLEEYNPAFDYRFDPDDTRKYFVYQPSGGMNNQRKQFENALIICMLLKRTCVAPPIAAHSNYFHNYNKQVGRTLANAQRIFDFPEILKEVDVVSIPPGVSFMDWIEEHKTDGTWYKVNRDYKKFKVVPKWGERYFKSKLATIKSKFIYFANHSMWGTLQWKGTRAGYYEKKIVQEVVMYNNVLKRTAQKLSLELGENGAYHRYIHLFILPAFIIVVSQSVAVDIVY</sequence>